<dbReference type="InterPro" id="IPR018713">
    <property type="entry name" value="MPAB/Lcp_cat_dom"/>
</dbReference>
<dbReference type="OMA" id="TIMQTEF"/>
<protein>
    <recommendedName>
        <fullName evidence="2">ER-bound oxygenase mpaB/mpaB'/Rubber oxygenase catalytic domain-containing protein</fullName>
    </recommendedName>
</protein>
<feature type="domain" description="ER-bound oxygenase mpaB/mpaB'/Rubber oxygenase catalytic" evidence="2">
    <location>
        <begin position="117"/>
        <end position="293"/>
    </location>
</feature>
<organism evidence="3 4">
    <name type="scientific">Epicoccum nigrum</name>
    <name type="common">Soil fungus</name>
    <name type="synonym">Epicoccum purpurascens</name>
    <dbReference type="NCBI Taxonomy" id="105696"/>
    <lineage>
        <taxon>Eukaryota</taxon>
        <taxon>Fungi</taxon>
        <taxon>Dikarya</taxon>
        <taxon>Ascomycota</taxon>
        <taxon>Pezizomycotina</taxon>
        <taxon>Dothideomycetes</taxon>
        <taxon>Pleosporomycetidae</taxon>
        <taxon>Pleosporales</taxon>
        <taxon>Pleosporineae</taxon>
        <taxon>Didymellaceae</taxon>
        <taxon>Epicoccum</taxon>
    </lineage>
</organism>
<gene>
    <name evidence="3" type="ORF">B5807_06170</name>
</gene>
<dbReference type="InterPro" id="IPR046366">
    <property type="entry name" value="MPAB"/>
</dbReference>
<dbReference type="STRING" id="105696.A0A1Y2M1F6"/>
<accession>A0A1Y2M1F6</accession>
<name>A0A1Y2M1F6_EPING</name>
<evidence type="ECO:0000256" key="1">
    <source>
        <dbReference type="SAM" id="Phobius"/>
    </source>
</evidence>
<reference evidence="3 4" key="1">
    <citation type="journal article" date="2017" name="Genome Announc.">
        <title>Genome sequence of the saprophytic ascomycete Epicoccum nigrum ICMP 19927 strain isolated from New Zealand.</title>
        <authorList>
            <person name="Fokin M."/>
            <person name="Fleetwood D."/>
            <person name="Weir B.S."/>
            <person name="Villas-Boas S.G."/>
        </authorList>
    </citation>
    <scope>NUCLEOTIDE SEQUENCE [LARGE SCALE GENOMIC DNA]</scope>
    <source>
        <strain evidence="3 4">ICMP 19927</strain>
    </source>
</reference>
<keyword evidence="4" id="KW-1185">Reference proteome</keyword>
<proteinExistence type="predicted"/>
<keyword evidence="1" id="KW-0472">Membrane</keyword>
<evidence type="ECO:0000313" key="3">
    <source>
        <dbReference type="EMBL" id="OSS49974.1"/>
    </source>
</evidence>
<dbReference type="PANTHER" id="PTHR36124">
    <property type="match status" value="1"/>
</dbReference>
<dbReference type="EMBL" id="KZ107843">
    <property type="protein sequence ID" value="OSS49974.1"/>
    <property type="molecule type" value="Genomic_DNA"/>
</dbReference>
<keyword evidence="1" id="KW-1133">Transmembrane helix</keyword>
<dbReference type="AlphaFoldDB" id="A0A1Y2M1F6"/>
<dbReference type="PANTHER" id="PTHR36124:SF1">
    <property type="entry name" value="ER-BOUND OXYGENASE MPAB_MPAB'_RUBBER OXYGENASE CATALYTIC DOMAIN-CONTAINING PROTEIN"/>
    <property type="match status" value="1"/>
</dbReference>
<dbReference type="Proteomes" id="UP000193240">
    <property type="component" value="Unassembled WGS sequence"/>
</dbReference>
<feature type="transmembrane region" description="Helical" evidence="1">
    <location>
        <begin position="12"/>
        <end position="34"/>
    </location>
</feature>
<keyword evidence="1" id="KW-0812">Transmembrane</keyword>
<dbReference type="GO" id="GO:0016491">
    <property type="term" value="F:oxidoreductase activity"/>
    <property type="evidence" value="ECO:0007669"/>
    <property type="project" value="InterPro"/>
</dbReference>
<dbReference type="InParanoid" id="A0A1Y2M1F6"/>
<evidence type="ECO:0000313" key="4">
    <source>
        <dbReference type="Proteomes" id="UP000193240"/>
    </source>
</evidence>
<sequence>MASATDVNAYSGLGAILLSQTSIIVGGVAAYVTLCRLLRYARRDREHSQRSYHHVDSFQKMSGEDAWKIIKYVTSCEFPFTAEKALSFALFKTYGIPTISKLLCETQQLGKAEYAGRRYTDTSLLITEFIAHSPTSERANSAIARMNYLHGRYQKAKKISNDDMLYTLSLFVLEVEKWIGLYEWRSLTPMEICAFGTHWKAVGDAMGIDYTTLRHGPHAFKHGHEFFQDLKEWADNYERENMVPDKFNHQLAEETTRVLLVDVPDVLRPYGEKLVVALMDDRLRRAMMYEKPPTLYPKLVKVVFGVRRFILRNLMPPRPDALRVKFFTDEKDPKTGKYHMTVYQSEPWYVKPSFAARNSPWAWLRWAVGKPYPNGKDYRPQGYNIFEVGPEKLVGKGIEECEATKNQLMKSDRGRCPFAFS</sequence>
<evidence type="ECO:0000259" key="2">
    <source>
        <dbReference type="Pfam" id="PF09995"/>
    </source>
</evidence>
<dbReference type="Pfam" id="PF09995">
    <property type="entry name" value="MPAB_Lcp_cat"/>
    <property type="match status" value="1"/>
</dbReference>